<dbReference type="InterPro" id="IPR044730">
    <property type="entry name" value="RNase_H-like_dom_plant"/>
</dbReference>
<dbReference type="PANTHER" id="PTHR47074">
    <property type="entry name" value="BNAC02G40300D PROTEIN"/>
    <property type="match status" value="1"/>
</dbReference>
<dbReference type="InterPro" id="IPR012337">
    <property type="entry name" value="RNaseH-like_sf"/>
</dbReference>
<dbReference type="PANTHER" id="PTHR47074:SF78">
    <property type="entry name" value="GB|AAF30348.1-RELATED"/>
    <property type="match status" value="1"/>
</dbReference>
<evidence type="ECO:0000259" key="1">
    <source>
        <dbReference type="Pfam" id="PF13456"/>
    </source>
</evidence>
<dbReference type="CDD" id="cd06222">
    <property type="entry name" value="RNase_H_like"/>
    <property type="match status" value="1"/>
</dbReference>
<dbReference type="InterPro" id="IPR036397">
    <property type="entry name" value="RNaseH_sf"/>
</dbReference>
<dbReference type="SUPFAM" id="SSF53098">
    <property type="entry name" value="Ribonuclease H-like"/>
    <property type="match status" value="1"/>
</dbReference>
<protein>
    <recommendedName>
        <fullName evidence="1">RNase H type-1 domain-containing protein</fullName>
    </recommendedName>
</protein>
<dbReference type="Pfam" id="PF13456">
    <property type="entry name" value="RVT_3"/>
    <property type="match status" value="1"/>
</dbReference>
<reference evidence="2" key="1">
    <citation type="submission" date="2019-12" db="EMBL/GenBank/DDBJ databases">
        <title>Genome sequencing and annotation of Brassica cretica.</title>
        <authorList>
            <person name="Studholme D.J."/>
            <person name="Sarris P.F."/>
        </authorList>
    </citation>
    <scope>NUCLEOTIDE SEQUENCE</scope>
    <source>
        <strain evidence="2">PFS-102/07</strain>
        <tissue evidence="2">Leaf</tissue>
    </source>
</reference>
<feature type="domain" description="RNase H type-1" evidence="1">
    <location>
        <begin position="1"/>
        <end position="105"/>
    </location>
</feature>
<name>A0A8S9FL12_BRACR</name>
<dbReference type="GO" id="GO:0004523">
    <property type="term" value="F:RNA-DNA hybrid ribonuclease activity"/>
    <property type="evidence" value="ECO:0007669"/>
    <property type="project" value="InterPro"/>
</dbReference>
<accession>A0A8S9FL12</accession>
<dbReference type="InterPro" id="IPR002156">
    <property type="entry name" value="RNaseH_domain"/>
</dbReference>
<dbReference type="EMBL" id="QGKY02002305">
    <property type="protein sequence ID" value="KAF2534633.1"/>
    <property type="molecule type" value="Genomic_DNA"/>
</dbReference>
<dbReference type="AlphaFoldDB" id="A0A8S9FL12"/>
<gene>
    <name evidence="2" type="ORF">F2Q70_00031897</name>
</gene>
<evidence type="ECO:0000313" key="2">
    <source>
        <dbReference type="EMBL" id="KAF2534633.1"/>
    </source>
</evidence>
<dbReference type="InterPro" id="IPR052929">
    <property type="entry name" value="RNase_H-like_EbsB-rel"/>
</dbReference>
<sequence length="133" mass="15253">MGWIIRNKFGIVLDCGMGRFEGRSTVEEGECTALIWAIQAAYSLGYKKVIFEGDNIQVTRCLQTINLRLENYLKTISAWKSHFHNIRFVYPSRSANSRADLLAKKSLTSDNVWSVFHTCPPFLYNDVMIDLLI</sequence>
<organism evidence="2">
    <name type="scientific">Brassica cretica</name>
    <name type="common">Mustard</name>
    <dbReference type="NCBI Taxonomy" id="69181"/>
    <lineage>
        <taxon>Eukaryota</taxon>
        <taxon>Viridiplantae</taxon>
        <taxon>Streptophyta</taxon>
        <taxon>Embryophyta</taxon>
        <taxon>Tracheophyta</taxon>
        <taxon>Spermatophyta</taxon>
        <taxon>Magnoliopsida</taxon>
        <taxon>eudicotyledons</taxon>
        <taxon>Gunneridae</taxon>
        <taxon>Pentapetalae</taxon>
        <taxon>rosids</taxon>
        <taxon>malvids</taxon>
        <taxon>Brassicales</taxon>
        <taxon>Brassicaceae</taxon>
        <taxon>Brassiceae</taxon>
        <taxon>Brassica</taxon>
    </lineage>
</organism>
<comment type="caution">
    <text evidence="2">The sequence shown here is derived from an EMBL/GenBank/DDBJ whole genome shotgun (WGS) entry which is preliminary data.</text>
</comment>
<proteinExistence type="predicted"/>
<dbReference type="Gene3D" id="3.30.420.10">
    <property type="entry name" value="Ribonuclease H-like superfamily/Ribonuclease H"/>
    <property type="match status" value="1"/>
</dbReference>
<dbReference type="GO" id="GO:0003676">
    <property type="term" value="F:nucleic acid binding"/>
    <property type="evidence" value="ECO:0007669"/>
    <property type="project" value="InterPro"/>
</dbReference>